<protein>
    <submittedName>
        <fullName evidence="2">Uncharacterized protein</fullName>
    </submittedName>
</protein>
<organism evidence="2 3">
    <name type="scientific">Entomospira entomophila</name>
    <dbReference type="NCBI Taxonomy" id="2719988"/>
    <lineage>
        <taxon>Bacteria</taxon>
        <taxon>Pseudomonadati</taxon>
        <taxon>Spirochaetota</taxon>
        <taxon>Spirochaetia</taxon>
        <taxon>Spirochaetales</taxon>
        <taxon>Spirochaetaceae</taxon>
        <taxon>Entomospira</taxon>
    </lineage>
</organism>
<accession>A0A968KU37</accession>
<dbReference type="EMBL" id="JAATLJ010000001">
    <property type="protein sequence ID" value="NIZ41041.1"/>
    <property type="molecule type" value="Genomic_DNA"/>
</dbReference>
<evidence type="ECO:0000313" key="2">
    <source>
        <dbReference type="EMBL" id="NIZ41041.1"/>
    </source>
</evidence>
<keyword evidence="1" id="KW-0472">Membrane</keyword>
<feature type="transmembrane region" description="Helical" evidence="1">
    <location>
        <begin position="60"/>
        <end position="81"/>
    </location>
</feature>
<reference evidence="2 3" key="1">
    <citation type="submission" date="2020-03" db="EMBL/GenBank/DDBJ databases">
        <title>Spirochaetal bacteria isolated from arthropods constitute a novel genus Entomospira genus novum within the order Spirochaetales.</title>
        <authorList>
            <person name="Grana-Miraglia L."/>
            <person name="Sikutova S."/>
            <person name="Fingerle V."/>
            <person name="Sing A."/>
            <person name="Castillo-Ramirez S."/>
            <person name="Margos G."/>
            <person name="Rudolf I."/>
        </authorList>
    </citation>
    <scope>NUCLEOTIDE SEQUENCE [LARGE SCALE GENOMIC DNA]</scope>
    <source>
        <strain evidence="2 3">BR193</strain>
    </source>
</reference>
<name>A0A968KU37_9SPIO</name>
<comment type="caution">
    <text evidence="2">The sequence shown here is derived from an EMBL/GenBank/DDBJ whole genome shotgun (WGS) entry which is preliminary data.</text>
</comment>
<feature type="transmembrane region" description="Helical" evidence="1">
    <location>
        <begin position="28"/>
        <end position="48"/>
    </location>
</feature>
<dbReference type="Proteomes" id="UP000711995">
    <property type="component" value="Unassembled WGS sequence"/>
</dbReference>
<evidence type="ECO:0000256" key="1">
    <source>
        <dbReference type="SAM" id="Phobius"/>
    </source>
</evidence>
<proteinExistence type="predicted"/>
<evidence type="ECO:0000313" key="3">
    <source>
        <dbReference type="Proteomes" id="UP000711995"/>
    </source>
</evidence>
<sequence>MKSDADLERSNPELWMKRKLEYKRKKRMFNIFAGLLGLPLILALGYVMYKDLVVKEEITYIHYILKFWIYLIFMIFFYYLLHVRYGVTSGLESVMDASNDTHHDKEQYLRFNKRLLWGLGLVLGVRTLGYLLSFGAYIWIYFRS</sequence>
<dbReference type="RefSeq" id="WP_167700622.1">
    <property type="nucleotide sequence ID" value="NZ_CP118174.1"/>
</dbReference>
<feature type="transmembrane region" description="Helical" evidence="1">
    <location>
        <begin position="115"/>
        <end position="142"/>
    </location>
</feature>
<dbReference type="AlphaFoldDB" id="A0A968KU37"/>
<gene>
    <name evidence="2" type="ORF">HCT14_05945</name>
</gene>
<keyword evidence="1" id="KW-0812">Transmembrane</keyword>
<keyword evidence="1" id="KW-1133">Transmembrane helix</keyword>
<keyword evidence="3" id="KW-1185">Reference proteome</keyword>